<dbReference type="PANTHER" id="PTHR30482">
    <property type="entry name" value="HIGH-AFFINITY BRANCHED-CHAIN AMINO ACID TRANSPORT SYSTEM PERMEASE"/>
    <property type="match status" value="1"/>
</dbReference>
<feature type="transmembrane region" description="Helical" evidence="6">
    <location>
        <begin position="178"/>
        <end position="199"/>
    </location>
</feature>
<dbReference type="PANTHER" id="PTHR30482:SF5">
    <property type="entry name" value="ABC TRANSPORTER PERMEASE PROTEIN"/>
    <property type="match status" value="1"/>
</dbReference>
<dbReference type="EMBL" id="QUMQ01000001">
    <property type="protein sequence ID" value="REF98333.1"/>
    <property type="molecule type" value="Genomic_DNA"/>
</dbReference>
<protein>
    <submittedName>
        <fullName evidence="7">Amino acid/amide ABC transporter membrane protein 2 (HAAT family)</fullName>
    </submittedName>
</protein>
<evidence type="ECO:0000256" key="4">
    <source>
        <dbReference type="ARBA" id="ARBA00022989"/>
    </source>
</evidence>
<feature type="transmembrane region" description="Helical" evidence="6">
    <location>
        <begin position="315"/>
        <end position="338"/>
    </location>
</feature>
<comment type="caution">
    <text evidence="7">The sequence shown here is derived from an EMBL/GenBank/DDBJ whole genome shotgun (WGS) entry which is preliminary data.</text>
</comment>
<dbReference type="AlphaFoldDB" id="A0A3D9ZQS7"/>
<organism evidence="7 8">
    <name type="scientific">Asanoa ferruginea</name>
    <dbReference type="NCBI Taxonomy" id="53367"/>
    <lineage>
        <taxon>Bacteria</taxon>
        <taxon>Bacillati</taxon>
        <taxon>Actinomycetota</taxon>
        <taxon>Actinomycetes</taxon>
        <taxon>Micromonosporales</taxon>
        <taxon>Micromonosporaceae</taxon>
        <taxon>Asanoa</taxon>
    </lineage>
</organism>
<dbReference type="GO" id="GO:0015658">
    <property type="term" value="F:branched-chain amino acid transmembrane transporter activity"/>
    <property type="evidence" value="ECO:0007669"/>
    <property type="project" value="InterPro"/>
</dbReference>
<name>A0A3D9ZQS7_9ACTN</name>
<proteinExistence type="predicted"/>
<dbReference type="CDD" id="cd06581">
    <property type="entry name" value="TM_PBP1_LivM_like"/>
    <property type="match status" value="1"/>
</dbReference>
<dbReference type="Pfam" id="PF02653">
    <property type="entry name" value="BPD_transp_2"/>
    <property type="match status" value="1"/>
</dbReference>
<evidence type="ECO:0000313" key="8">
    <source>
        <dbReference type="Proteomes" id="UP000256913"/>
    </source>
</evidence>
<evidence type="ECO:0000256" key="1">
    <source>
        <dbReference type="ARBA" id="ARBA00004651"/>
    </source>
</evidence>
<evidence type="ECO:0000256" key="3">
    <source>
        <dbReference type="ARBA" id="ARBA00022692"/>
    </source>
</evidence>
<accession>A0A3D9ZQS7</accession>
<dbReference type="InterPro" id="IPR043428">
    <property type="entry name" value="LivM-like"/>
</dbReference>
<sequence length="349" mass="36547">MTASTVETASKAATGPRVKPWHLRMRSSLFLAVTLLAVTAVVTSTQFDYNIFLYNTFLLTCVGALAMNLLMGTTGLVSVGSAGFLAAGAFGGVWFDRMGLPFVACVLGGGLLAAVLGLIVSLPAIRLRGLALGLGTISVHFVVIFVVDQYQQRTPGVGVIGFNLPPLFGTTVQVQHQWAWLLLGVVLLALALVSLLGAGRTGRALRLIRDQEQIASTQAIPVTGYKMMIFAITSFLFGAQGALTGFLVGQVSSEQFTLTLAMQYLAMVMVGGLDSVWGAALGAAIFTALPFAMQHLVSAVLGAQQASLNGAKYGVIAYAVLVIAFIVGAPGGLVRLVSEGARKIQARRK</sequence>
<dbReference type="OrthoDB" id="9814461at2"/>
<feature type="transmembrane region" description="Helical" evidence="6">
    <location>
        <begin position="101"/>
        <end position="122"/>
    </location>
</feature>
<feature type="transmembrane region" description="Helical" evidence="6">
    <location>
        <begin position="27"/>
        <end position="45"/>
    </location>
</feature>
<evidence type="ECO:0000256" key="2">
    <source>
        <dbReference type="ARBA" id="ARBA00022475"/>
    </source>
</evidence>
<feature type="transmembrane region" description="Helical" evidence="6">
    <location>
        <begin position="129"/>
        <end position="147"/>
    </location>
</feature>
<keyword evidence="2" id="KW-1003">Cell membrane</keyword>
<dbReference type="RefSeq" id="WP_116069633.1">
    <property type="nucleotide sequence ID" value="NZ_BONB01000082.1"/>
</dbReference>
<dbReference type="GO" id="GO:0005886">
    <property type="term" value="C:plasma membrane"/>
    <property type="evidence" value="ECO:0007669"/>
    <property type="project" value="UniProtKB-SubCell"/>
</dbReference>
<reference evidence="7 8" key="1">
    <citation type="submission" date="2018-08" db="EMBL/GenBank/DDBJ databases">
        <title>Sequencing the genomes of 1000 actinobacteria strains.</title>
        <authorList>
            <person name="Klenk H.-P."/>
        </authorList>
    </citation>
    <scope>NUCLEOTIDE SEQUENCE [LARGE SCALE GENOMIC DNA]</scope>
    <source>
        <strain evidence="7 8">DSM 44099</strain>
    </source>
</reference>
<evidence type="ECO:0000256" key="5">
    <source>
        <dbReference type="ARBA" id="ARBA00023136"/>
    </source>
</evidence>
<feature type="transmembrane region" description="Helical" evidence="6">
    <location>
        <begin position="76"/>
        <end position="95"/>
    </location>
</feature>
<feature type="transmembrane region" description="Helical" evidence="6">
    <location>
        <begin position="228"/>
        <end position="249"/>
    </location>
</feature>
<keyword evidence="8" id="KW-1185">Reference proteome</keyword>
<evidence type="ECO:0000313" key="7">
    <source>
        <dbReference type="EMBL" id="REF98333.1"/>
    </source>
</evidence>
<dbReference type="InterPro" id="IPR001851">
    <property type="entry name" value="ABC_transp_permease"/>
</dbReference>
<gene>
    <name evidence="7" type="ORF">DFJ67_4350</name>
</gene>
<keyword evidence="5 6" id="KW-0472">Membrane</keyword>
<comment type="subcellular location">
    <subcellularLocation>
        <location evidence="1">Cell membrane</location>
        <topology evidence="1">Multi-pass membrane protein</topology>
    </subcellularLocation>
</comment>
<keyword evidence="3 6" id="KW-0812">Transmembrane</keyword>
<keyword evidence="4 6" id="KW-1133">Transmembrane helix</keyword>
<dbReference type="Proteomes" id="UP000256913">
    <property type="component" value="Unassembled WGS sequence"/>
</dbReference>
<evidence type="ECO:0000256" key="6">
    <source>
        <dbReference type="SAM" id="Phobius"/>
    </source>
</evidence>